<reference evidence="1 2" key="1">
    <citation type="submission" date="2020-12" db="EMBL/GenBank/DDBJ databases">
        <title>Pseudomonas schmalbachii sp. nov. isolated from millipede gut.</title>
        <authorList>
            <person name="Shelomi M."/>
        </authorList>
    </citation>
    <scope>NUCLEOTIDE SEQUENCE [LARGE SCALE GENOMIC DNA]</scope>
    <source>
        <strain evidence="1 2">Milli4</strain>
    </source>
</reference>
<dbReference type="EMBL" id="JAELYA010000003">
    <property type="protein sequence ID" value="MBO3275514.1"/>
    <property type="molecule type" value="Genomic_DNA"/>
</dbReference>
<dbReference type="Proteomes" id="UP000669060">
    <property type="component" value="Unassembled WGS sequence"/>
</dbReference>
<name>A0ABS3TPD0_9PSED</name>
<dbReference type="PIRSF" id="PIRSF030820">
    <property type="entry name" value="UCP030820"/>
    <property type="match status" value="1"/>
</dbReference>
<evidence type="ECO:0000313" key="1">
    <source>
        <dbReference type="EMBL" id="MBO3275514.1"/>
    </source>
</evidence>
<sequence>MQRIIKNREVVDDRWHLLPKDAPLESVPNCDDVIIPLALWLEHGPALRGRDGGLGVWLDADEEPEAIAGDLNKFQVIAVNFPAFTDGRGFSSARLLRERFGYKGEVRAIGDVLRDQLFFMHSCGFDAFAIRADRDPHAALASFDDFSEVYQTSVAQPQPLFRRRHQPA</sequence>
<protein>
    <submittedName>
        <fullName evidence="1">DUF934 domain-containing protein</fullName>
    </submittedName>
</protein>
<dbReference type="InterPro" id="IPR008318">
    <property type="entry name" value="UCP030820"/>
</dbReference>
<keyword evidence="2" id="KW-1185">Reference proteome</keyword>
<proteinExistence type="predicted"/>
<evidence type="ECO:0000313" key="2">
    <source>
        <dbReference type="Proteomes" id="UP000669060"/>
    </source>
</evidence>
<accession>A0ABS3TPD0</accession>
<organism evidence="1 2">
    <name type="scientific">Pseudomonas schmalbachii</name>
    <dbReference type="NCBI Taxonomy" id="2816993"/>
    <lineage>
        <taxon>Bacteria</taxon>
        <taxon>Pseudomonadati</taxon>
        <taxon>Pseudomonadota</taxon>
        <taxon>Gammaproteobacteria</taxon>
        <taxon>Pseudomonadales</taxon>
        <taxon>Pseudomonadaceae</taxon>
        <taxon>Pseudomonas</taxon>
    </lineage>
</organism>
<dbReference type="RefSeq" id="WP_208313465.1">
    <property type="nucleotide sequence ID" value="NZ_JAELYA010000003.1"/>
</dbReference>
<comment type="caution">
    <text evidence="1">The sequence shown here is derived from an EMBL/GenBank/DDBJ whole genome shotgun (WGS) entry which is preliminary data.</text>
</comment>
<dbReference type="Pfam" id="PF06073">
    <property type="entry name" value="DUF934"/>
    <property type="match status" value="1"/>
</dbReference>
<gene>
    <name evidence="1" type="ORF">JFY56_09780</name>
</gene>